<feature type="chain" id="PRO_5046496646" description="NodB homology domain-containing protein" evidence="4">
    <location>
        <begin position="33"/>
        <end position="262"/>
    </location>
</feature>
<dbReference type="RefSeq" id="WP_345675653.1">
    <property type="nucleotide sequence ID" value="NZ_BAABHS010000008.1"/>
</dbReference>
<dbReference type="Proteomes" id="UP001500466">
    <property type="component" value="Unassembled WGS sequence"/>
</dbReference>
<dbReference type="CDD" id="cd10917">
    <property type="entry name" value="CE4_NodB_like_6s_7s"/>
    <property type="match status" value="1"/>
</dbReference>
<dbReference type="PANTHER" id="PTHR10587:SF133">
    <property type="entry name" value="CHITIN DEACETYLASE 1-RELATED"/>
    <property type="match status" value="1"/>
</dbReference>
<dbReference type="InterPro" id="IPR002509">
    <property type="entry name" value="NODB_dom"/>
</dbReference>
<feature type="signal peptide" evidence="4">
    <location>
        <begin position="1"/>
        <end position="32"/>
    </location>
</feature>
<organism evidence="6 7">
    <name type="scientific">Yinghuangia aomiensis</name>
    <dbReference type="NCBI Taxonomy" id="676205"/>
    <lineage>
        <taxon>Bacteria</taxon>
        <taxon>Bacillati</taxon>
        <taxon>Actinomycetota</taxon>
        <taxon>Actinomycetes</taxon>
        <taxon>Kitasatosporales</taxon>
        <taxon>Streptomycetaceae</taxon>
        <taxon>Yinghuangia</taxon>
    </lineage>
</organism>
<gene>
    <name evidence="6" type="ORF">GCM10023205_26920</name>
</gene>
<evidence type="ECO:0000313" key="7">
    <source>
        <dbReference type="Proteomes" id="UP001500466"/>
    </source>
</evidence>
<comment type="caution">
    <text evidence="6">The sequence shown here is derived from an EMBL/GenBank/DDBJ whole genome shotgun (WGS) entry which is preliminary data.</text>
</comment>
<keyword evidence="2" id="KW-0378">Hydrolase</keyword>
<reference evidence="7" key="1">
    <citation type="journal article" date="2019" name="Int. J. Syst. Evol. Microbiol.">
        <title>The Global Catalogue of Microorganisms (GCM) 10K type strain sequencing project: providing services to taxonomists for standard genome sequencing and annotation.</title>
        <authorList>
            <consortium name="The Broad Institute Genomics Platform"/>
            <consortium name="The Broad Institute Genome Sequencing Center for Infectious Disease"/>
            <person name="Wu L."/>
            <person name="Ma J."/>
        </authorList>
    </citation>
    <scope>NUCLEOTIDE SEQUENCE [LARGE SCALE GENOMIC DNA]</scope>
    <source>
        <strain evidence="7">JCM 17986</strain>
    </source>
</reference>
<evidence type="ECO:0000256" key="3">
    <source>
        <dbReference type="SAM" id="MobiDB-lite"/>
    </source>
</evidence>
<dbReference type="PROSITE" id="PS51257">
    <property type="entry name" value="PROKAR_LIPOPROTEIN"/>
    <property type="match status" value="1"/>
</dbReference>
<sequence>MAVKRSVPRRRIGTALIGAGILAAVPSLSACASSDKAADAPKPPSASAAAAAPPGPDRCAAGYVALTFDDGPTPMTSAYVQALAAAGNTRATFFLTGAHAEKDPGTVRALVEAGHAVGNHSYSHPYLDQEGEPKAFNELLGTNQIVKSAAGSAPTLFRPPFGRTNAQIRDDARRLGMTEVLWTTDSFDYKGIPADEITRNALAVQPGGVILLHEGYPATAAAIPAIVKGLADRGLCTGKVVPSSTTIEAWPGQTHNAVAAPW</sequence>
<evidence type="ECO:0000256" key="1">
    <source>
        <dbReference type="ARBA" id="ARBA00022723"/>
    </source>
</evidence>
<dbReference type="InterPro" id="IPR011330">
    <property type="entry name" value="Glyco_hydro/deAcase_b/a-brl"/>
</dbReference>
<feature type="domain" description="NodB homology" evidence="5">
    <location>
        <begin position="62"/>
        <end position="238"/>
    </location>
</feature>
<keyword evidence="7" id="KW-1185">Reference proteome</keyword>
<keyword evidence="1" id="KW-0479">Metal-binding</keyword>
<evidence type="ECO:0000313" key="6">
    <source>
        <dbReference type="EMBL" id="GAA4961931.1"/>
    </source>
</evidence>
<proteinExistence type="predicted"/>
<evidence type="ECO:0000256" key="4">
    <source>
        <dbReference type="SAM" id="SignalP"/>
    </source>
</evidence>
<dbReference type="Gene3D" id="3.20.20.370">
    <property type="entry name" value="Glycoside hydrolase/deacetylase"/>
    <property type="match status" value="1"/>
</dbReference>
<dbReference type="SUPFAM" id="SSF88713">
    <property type="entry name" value="Glycoside hydrolase/deacetylase"/>
    <property type="match status" value="1"/>
</dbReference>
<evidence type="ECO:0000256" key="2">
    <source>
        <dbReference type="ARBA" id="ARBA00022801"/>
    </source>
</evidence>
<dbReference type="InterPro" id="IPR050248">
    <property type="entry name" value="Polysacc_deacetylase_ArnD"/>
</dbReference>
<dbReference type="PROSITE" id="PS51677">
    <property type="entry name" value="NODB"/>
    <property type="match status" value="1"/>
</dbReference>
<feature type="compositionally biased region" description="Low complexity" evidence="3">
    <location>
        <begin position="45"/>
        <end position="55"/>
    </location>
</feature>
<feature type="region of interest" description="Disordered" evidence="3">
    <location>
        <begin position="34"/>
        <end position="55"/>
    </location>
</feature>
<name>A0ABP9H451_9ACTN</name>
<dbReference type="Pfam" id="PF01522">
    <property type="entry name" value="Polysacc_deac_1"/>
    <property type="match status" value="1"/>
</dbReference>
<keyword evidence="4" id="KW-0732">Signal</keyword>
<evidence type="ECO:0000259" key="5">
    <source>
        <dbReference type="PROSITE" id="PS51677"/>
    </source>
</evidence>
<protein>
    <recommendedName>
        <fullName evidence="5">NodB homology domain-containing protein</fullName>
    </recommendedName>
</protein>
<dbReference type="PANTHER" id="PTHR10587">
    <property type="entry name" value="GLYCOSYL TRANSFERASE-RELATED"/>
    <property type="match status" value="1"/>
</dbReference>
<dbReference type="EMBL" id="BAABHS010000008">
    <property type="protein sequence ID" value="GAA4961931.1"/>
    <property type="molecule type" value="Genomic_DNA"/>
</dbReference>
<accession>A0ABP9H451</accession>